<organism evidence="2 3">
    <name type="scientific">Dactylosporangium cerinum</name>
    <dbReference type="NCBI Taxonomy" id="1434730"/>
    <lineage>
        <taxon>Bacteria</taxon>
        <taxon>Bacillati</taxon>
        <taxon>Actinomycetota</taxon>
        <taxon>Actinomycetes</taxon>
        <taxon>Micromonosporales</taxon>
        <taxon>Micromonosporaceae</taxon>
        <taxon>Dactylosporangium</taxon>
    </lineage>
</organism>
<keyword evidence="3" id="KW-1185">Reference proteome</keyword>
<dbReference type="Pfam" id="PF17648">
    <property type="entry name" value="Luciferase"/>
    <property type="match status" value="1"/>
</dbReference>
<protein>
    <recommendedName>
        <fullName evidence="1">Luciferase domain-containing protein</fullName>
    </recommendedName>
</protein>
<evidence type="ECO:0000313" key="2">
    <source>
        <dbReference type="EMBL" id="MFC5006363.1"/>
    </source>
</evidence>
<dbReference type="InterPro" id="IPR040841">
    <property type="entry name" value="Luciferase_dom"/>
</dbReference>
<accession>A0ABV9WH56</accession>
<dbReference type="EMBL" id="JBHSIU010000101">
    <property type="protein sequence ID" value="MFC5006363.1"/>
    <property type="molecule type" value="Genomic_DNA"/>
</dbReference>
<evidence type="ECO:0000313" key="3">
    <source>
        <dbReference type="Proteomes" id="UP001595912"/>
    </source>
</evidence>
<name>A0ABV9WH56_9ACTN</name>
<comment type="caution">
    <text evidence="2">The sequence shown here is derived from an EMBL/GenBank/DDBJ whole genome shotgun (WGS) entry which is preliminary data.</text>
</comment>
<gene>
    <name evidence="2" type="ORF">ACFPIJ_52150</name>
</gene>
<proteinExistence type="predicted"/>
<sequence length="62" mass="6852">MESKISVPDATALWLDESVLAGPKEAFIIEREFAHMHPRPDSSLHLHLPLELAVYAISGGWA</sequence>
<dbReference type="RefSeq" id="WP_380126986.1">
    <property type="nucleotide sequence ID" value="NZ_JBHSIU010000101.1"/>
</dbReference>
<evidence type="ECO:0000259" key="1">
    <source>
        <dbReference type="Pfam" id="PF17648"/>
    </source>
</evidence>
<feature type="domain" description="Luciferase" evidence="1">
    <location>
        <begin position="31"/>
        <end position="62"/>
    </location>
</feature>
<dbReference type="Proteomes" id="UP001595912">
    <property type="component" value="Unassembled WGS sequence"/>
</dbReference>
<reference evidence="3" key="1">
    <citation type="journal article" date="2019" name="Int. J. Syst. Evol. Microbiol.">
        <title>The Global Catalogue of Microorganisms (GCM) 10K type strain sequencing project: providing services to taxonomists for standard genome sequencing and annotation.</title>
        <authorList>
            <consortium name="The Broad Institute Genomics Platform"/>
            <consortium name="The Broad Institute Genome Sequencing Center for Infectious Disease"/>
            <person name="Wu L."/>
            <person name="Ma J."/>
        </authorList>
    </citation>
    <scope>NUCLEOTIDE SEQUENCE [LARGE SCALE GENOMIC DNA]</scope>
    <source>
        <strain evidence="3">CGMCC 4.7152</strain>
    </source>
</reference>